<dbReference type="AlphaFoldDB" id="A0A2I1GYW2"/>
<keyword evidence="2 4" id="KW-0547">Nucleotide-binding</keyword>
<proteinExistence type="inferred from homology"/>
<dbReference type="SUPFAM" id="SSF53067">
    <property type="entry name" value="Actin-like ATPase domain"/>
    <property type="match status" value="2"/>
</dbReference>
<reference evidence="5 6" key="1">
    <citation type="submission" date="2015-10" db="EMBL/GenBank/DDBJ databases">
        <title>Genome analyses suggest a sexual origin of heterokaryosis in a supposedly ancient asexual fungus.</title>
        <authorList>
            <person name="Ropars J."/>
            <person name="Sedzielewska K."/>
            <person name="Noel J."/>
            <person name="Charron P."/>
            <person name="Farinelli L."/>
            <person name="Marton T."/>
            <person name="Kruger M."/>
            <person name="Pelin A."/>
            <person name="Brachmann A."/>
            <person name="Corradi N."/>
        </authorList>
    </citation>
    <scope>NUCLEOTIDE SEQUENCE [LARGE SCALE GENOMIC DNA]</scope>
    <source>
        <strain evidence="5 6">A4</strain>
    </source>
</reference>
<dbReference type="PROSITE" id="PS00329">
    <property type="entry name" value="HSP70_2"/>
    <property type="match status" value="1"/>
</dbReference>
<dbReference type="FunFam" id="3.30.30.30:FF:000001">
    <property type="entry name" value="heat shock 70 kDa protein-like"/>
    <property type="match status" value="1"/>
</dbReference>
<evidence type="ECO:0000313" key="5">
    <source>
        <dbReference type="EMBL" id="PKY51828.1"/>
    </source>
</evidence>
<dbReference type="PANTHER" id="PTHR19375">
    <property type="entry name" value="HEAT SHOCK PROTEIN 70KDA"/>
    <property type="match status" value="1"/>
</dbReference>
<protein>
    <submittedName>
        <fullName evidence="5">Hsp71-like protein</fullName>
    </submittedName>
</protein>
<evidence type="ECO:0000256" key="1">
    <source>
        <dbReference type="ARBA" id="ARBA00007381"/>
    </source>
</evidence>
<dbReference type="Pfam" id="PF00012">
    <property type="entry name" value="HSP70"/>
    <property type="match status" value="1"/>
</dbReference>
<dbReference type="InterPro" id="IPR029048">
    <property type="entry name" value="HSP70_C_sf"/>
</dbReference>
<dbReference type="VEuPathDB" id="FungiDB:RhiirFUN_002285"/>
<dbReference type="VEuPathDB" id="FungiDB:FUN_004736"/>
<evidence type="ECO:0000313" key="6">
    <source>
        <dbReference type="Proteomes" id="UP000234323"/>
    </source>
</evidence>
<keyword evidence="6" id="KW-1185">Reference proteome</keyword>
<accession>A0A2I1GYW2</accession>
<dbReference type="InterPro" id="IPR043129">
    <property type="entry name" value="ATPase_NBD"/>
</dbReference>
<dbReference type="InterPro" id="IPR013126">
    <property type="entry name" value="Hsp_70_fam"/>
</dbReference>
<gene>
    <name evidence="5" type="ORF">RhiirA4_494811</name>
</gene>
<dbReference type="Gene3D" id="2.60.34.10">
    <property type="entry name" value="Substrate Binding Domain Of DNAk, Chain A, domain 1"/>
    <property type="match status" value="1"/>
</dbReference>
<dbReference type="Proteomes" id="UP000234323">
    <property type="component" value="Unassembled WGS sequence"/>
</dbReference>
<dbReference type="PRINTS" id="PR00301">
    <property type="entry name" value="HEATSHOCK70"/>
</dbReference>
<dbReference type="Gene3D" id="1.20.1270.10">
    <property type="match status" value="1"/>
</dbReference>
<dbReference type="Gene3D" id="3.30.420.40">
    <property type="match status" value="2"/>
</dbReference>
<evidence type="ECO:0000256" key="3">
    <source>
        <dbReference type="ARBA" id="ARBA00022840"/>
    </source>
</evidence>
<keyword evidence="3 4" id="KW-0067">ATP-binding</keyword>
<dbReference type="FunFam" id="3.90.640.10:FF:000134">
    <property type="entry name" value="Heat shock cognate 71 kDa protein"/>
    <property type="match status" value="1"/>
</dbReference>
<dbReference type="Gene3D" id="3.90.640.10">
    <property type="entry name" value="Actin, Chain A, domain 4"/>
    <property type="match status" value="1"/>
</dbReference>
<dbReference type="EMBL" id="LLXI01001090">
    <property type="protein sequence ID" value="PKY51828.1"/>
    <property type="molecule type" value="Genomic_DNA"/>
</dbReference>
<dbReference type="GO" id="GO:0005524">
    <property type="term" value="F:ATP binding"/>
    <property type="evidence" value="ECO:0007669"/>
    <property type="project" value="UniProtKB-KW"/>
</dbReference>
<evidence type="ECO:0000256" key="4">
    <source>
        <dbReference type="RuleBase" id="RU003322"/>
    </source>
</evidence>
<dbReference type="Gene3D" id="3.30.30.30">
    <property type="match status" value="1"/>
</dbReference>
<dbReference type="GO" id="GO:0140662">
    <property type="term" value="F:ATP-dependent protein folding chaperone"/>
    <property type="evidence" value="ECO:0007669"/>
    <property type="project" value="InterPro"/>
</dbReference>
<sequence length="603" mass="67211">MSGKAIGIDLGTSYSCVGVWRNDRVEIIANDQGNRTTPSYVAFTDTEILIGDAAKNQAFINPHNTVFSVHRLIGHNFNDKNVKSGMKYWPFKVINKPVINVEYKGKRIDFTPEEILSMVLVKMKETAEASLGTQVSNAVITVPAYFNNSQRQAIKNAGLIAGLNVLRIIIGPTVAAIAYGLDNKAPGERNVLIFDLGGGTFDVSLLTIEEGIFEVKAVAGDNHLGGEDFDNRLVNHFVQEFKRKFNKDISSNARAVRRLRTACERAKRTLSTSIKASIEIDSLYEGIDFYTSLTRTRFEELNQDLFNSTMEPVEKVLRDSKIDKSQVHEIVLVGCSTYIPKIQRMVSEFFNGKKPNKSINPSEAAAYGAAVQAAILSGDTSEKLQDLMLLDVAPLSLGIETAGGVMTPFIKRNTTVPTRKSEIISTDFDDQSSISIKIYEGERTRTRDNNLLGKFELSGIYSAPRGVPQIEVTFDIDANEILNVSAVDKTTGRSNKITVTNDKGRLSKEEIDRMVAERMQHAQKMEPQNCLESYAYNLLTVVRVSFSNIDNIKNELHDAAQKSIAWLENNREARKDKHDREQKLLEEIVDQIMNKLNNVNISS</sequence>
<evidence type="ECO:0000256" key="2">
    <source>
        <dbReference type="ARBA" id="ARBA00022741"/>
    </source>
</evidence>
<dbReference type="FunFam" id="3.30.420.40:FF:000026">
    <property type="entry name" value="Heat shock protein 70"/>
    <property type="match status" value="1"/>
</dbReference>
<name>A0A2I1GYW2_9GLOM</name>
<comment type="caution">
    <text evidence="5">The sequence shown here is derived from an EMBL/GenBank/DDBJ whole genome shotgun (WGS) entry which is preliminary data.</text>
</comment>
<dbReference type="NCBIfam" id="NF001413">
    <property type="entry name" value="PRK00290.1"/>
    <property type="match status" value="1"/>
</dbReference>
<dbReference type="InterPro" id="IPR018181">
    <property type="entry name" value="Heat_shock_70_CS"/>
</dbReference>
<comment type="similarity">
    <text evidence="1 4">Belongs to the heat shock protein 70 family.</text>
</comment>
<dbReference type="SUPFAM" id="SSF100920">
    <property type="entry name" value="Heat shock protein 70kD (HSP70), peptide-binding domain"/>
    <property type="match status" value="1"/>
</dbReference>
<dbReference type="SUPFAM" id="SSF100934">
    <property type="entry name" value="Heat shock protein 70kD (HSP70), C-terminal subdomain"/>
    <property type="match status" value="1"/>
</dbReference>
<dbReference type="PROSITE" id="PS00297">
    <property type="entry name" value="HSP70_1"/>
    <property type="match status" value="1"/>
</dbReference>
<dbReference type="FunFam" id="2.60.34.10:FF:000002">
    <property type="entry name" value="Heat shock 70 kDa"/>
    <property type="match status" value="1"/>
</dbReference>
<dbReference type="InterPro" id="IPR029047">
    <property type="entry name" value="HSP70_peptide-bd_sf"/>
</dbReference>
<organism evidence="5 6">
    <name type="scientific">Rhizophagus irregularis</name>
    <dbReference type="NCBI Taxonomy" id="588596"/>
    <lineage>
        <taxon>Eukaryota</taxon>
        <taxon>Fungi</taxon>
        <taxon>Fungi incertae sedis</taxon>
        <taxon>Mucoromycota</taxon>
        <taxon>Glomeromycotina</taxon>
        <taxon>Glomeromycetes</taxon>
        <taxon>Glomerales</taxon>
        <taxon>Glomeraceae</taxon>
        <taxon>Rhizophagus</taxon>
    </lineage>
</organism>
<dbReference type="VEuPathDB" id="FungiDB:RhiirA1_374686"/>